<evidence type="ECO:0000256" key="5">
    <source>
        <dbReference type="ARBA" id="ARBA00022989"/>
    </source>
</evidence>
<dbReference type="SUPFAM" id="SSF103473">
    <property type="entry name" value="MFS general substrate transporter"/>
    <property type="match status" value="1"/>
</dbReference>
<keyword evidence="6 8" id="KW-0472">Membrane</keyword>
<comment type="subcellular location">
    <subcellularLocation>
        <location evidence="1">Cell membrane</location>
        <topology evidence="1">Multi-pass membrane protein</topology>
    </subcellularLocation>
</comment>
<keyword evidence="11" id="KW-1185">Reference proteome</keyword>
<feature type="transmembrane region" description="Helical" evidence="8">
    <location>
        <begin position="82"/>
        <end position="99"/>
    </location>
</feature>
<reference evidence="10 11" key="1">
    <citation type="submission" date="2020-02" db="EMBL/GenBank/DDBJ databases">
        <title>Acidophilic actinobacteria isolated from forest soil.</title>
        <authorList>
            <person name="Golinska P."/>
        </authorList>
    </citation>
    <scope>NUCLEOTIDE SEQUENCE [LARGE SCALE GENOMIC DNA]</scope>
    <source>
        <strain evidence="10 11">NL8</strain>
    </source>
</reference>
<name>A0ABS5L5K8_9ACTN</name>
<dbReference type="PANTHER" id="PTHR23513">
    <property type="entry name" value="INTEGRAL MEMBRANE EFFLUX PROTEIN-RELATED"/>
    <property type="match status" value="1"/>
</dbReference>
<feature type="transmembrane region" description="Helical" evidence="8">
    <location>
        <begin position="298"/>
        <end position="327"/>
    </location>
</feature>
<dbReference type="Proteomes" id="UP000730482">
    <property type="component" value="Unassembled WGS sequence"/>
</dbReference>
<evidence type="ECO:0000256" key="7">
    <source>
        <dbReference type="SAM" id="MobiDB-lite"/>
    </source>
</evidence>
<dbReference type="InterPro" id="IPR020846">
    <property type="entry name" value="MFS_dom"/>
</dbReference>
<dbReference type="Gene3D" id="1.20.1250.20">
    <property type="entry name" value="MFS general substrate transporter like domains"/>
    <property type="match status" value="1"/>
</dbReference>
<evidence type="ECO:0000313" key="11">
    <source>
        <dbReference type="Proteomes" id="UP000730482"/>
    </source>
</evidence>
<keyword evidence="3" id="KW-1003">Cell membrane</keyword>
<gene>
    <name evidence="10" type="ORF">KGQ19_42950</name>
</gene>
<keyword evidence="2" id="KW-0813">Transport</keyword>
<organism evidence="10 11">
    <name type="scientific">Catenulispora pinistramenti</name>
    <dbReference type="NCBI Taxonomy" id="2705254"/>
    <lineage>
        <taxon>Bacteria</taxon>
        <taxon>Bacillati</taxon>
        <taxon>Actinomycetota</taxon>
        <taxon>Actinomycetes</taxon>
        <taxon>Catenulisporales</taxon>
        <taxon>Catenulisporaceae</taxon>
        <taxon>Catenulispora</taxon>
    </lineage>
</organism>
<protein>
    <submittedName>
        <fullName evidence="10">MFS transporter</fullName>
    </submittedName>
</protein>
<feature type="domain" description="Major facilitator superfamily (MFS) profile" evidence="9">
    <location>
        <begin position="1"/>
        <end position="405"/>
    </location>
</feature>
<evidence type="ECO:0000313" key="10">
    <source>
        <dbReference type="EMBL" id="MBS2553632.1"/>
    </source>
</evidence>
<keyword evidence="5 8" id="KW-1133">Transmembrane helix</keyword>
<dbReference type="RefSeq" id="WP_212020379.1">
    <property type="nucleotide sequence ID" value="NZ_JAAFYZ010000271.1"/>
</dbReference>
<evidence type="ECO:0000256" key="6">
    <source>
        <dbReference type="ARBA" id="ARBA00023136"/>
    </source>
</evidence>
<dbReference type="InterPro" id="IPR010290">
    <property type="entry name" value="TM_effector"/>
</dbReference>
<dbReference type="EMBL" id="JAAFYZ010000271">
    <property type="protein sequence ID" value="MBS2553632.1"/>
    <property type="molecule type" value="Genomic_DNA"/>
</dbReference>
<comment type="caution">
    <text evidence="10">The sequence shown here is derived from an EMBL/GenBank/DDBJ whole genome shotgun (WGS) entry which is preliminary data.</text>
</comment>
<accession>A0ABS5L5K8</accession>
<evidence type="ECO:0000256" key="3">
    <source>
        <dbReference type="ARBA" id="ARBA00022475"/>
    </source>
</evidence>
<feature type="transmembrane region" description="Helical" evidence="8">
    <location>
        <begin position="381"/>
        <end position="399"/>
    </location>
</feature>
<feature type="transmembrane region" description="Helical" evidence="8">
    <location>
        <begin position="21"/>
        <end position="42"/>
    </location>
</feature>
<feature type="transmembrane region" description="Helical" evidence="8">
    <location>
        <begin position="221"/>
        <end position="245"/>
    </location>
</feature>
<evidence type="ECO:0000256" key="4">
    <source>
        <dbReference type="ARBA" id="ARBA00022692"/>
    </source>
</evidence>
<evidence type="ECO:0000259" key="9">
    <source>
        <dbReference type="PROSITE" id="PS50850"/>
    </source>
</evidence>
<feature type="compositionally biased region" description="Pro residues" evidence="7">
    <location>
        <begin position="453"/>
        <end position="462"/>
    </location>
</feature>
<dbReference type="CDD" id="cd06173">
    <property type="entry name" value="MFS_MefA_like"/>
    <property type="match status" value="1"/>
</dbReference>
<keyword evidence="4 8" id="KW-0812">Transmembrane</keyword>
<dbReference type="InterPro" id="IPR036259">
    <property type="entry name" value="MFS_trans_sf"/>
</dbReference>
<proteinExistence type="predicted"/>
<evidence type="ECO:0000256" key="8">
    <source>
        <dbReference type="SAM" id="Phobius"/>
    </source>
</evidence>
<dbReference type="PANTHER" id="PTHR23513:SF6">
    <property type="entry name" value="MAJOR FACILITATOR SUPERFAMILY ASSOCIATED DOMAIN-CONTAINING PROTEIN"/>
    <property type="match status" value="1"/>
</dbReference>
<sequence length="462" mass="47764">MTKPFAYPGYARFWGADTVSTFGTYITTVAMPTLAVVVLKASDTQVGLLNGARWTPYLLFGLLAGVVADRYRRRPILVATDLVRGTLLAVVAVLAAIHIVDIYELTGFVFVFGALSLLYDAAHQSYLPRLVPPTSLTVANARLEQTTALAQTTGPFLGGSLVAALGAPLSMVIDAVSYLASGLTLATIRVPEPVPHAESRNLRNELREGLRFVYKQPIMRAYALTLHARFFFASIIGTVFTLFVLRDLGAGSPRAAFGLGLVLAAGGAGAVIGNGMSQRLGRNGVGRIMVAERVAEPFAWSLAALALNGAAGWAMVAAAQFFAWLALGASGPNEMAYRQSATPDRLQGRVNATVRSLNWGTITFGAPIGGLLAQHIGYRPAMWVGIGGMAVAGVIALLSPMRRARVTERLGDGVGGADAAEVGVGAAEVGAGEVGAGAGEAAAGAGAGAGASPPSPSPPPQR</sequence>
<evidence type="ECO:0000256" key="1">
    <source>
        <dbReference type="ARBA" id="ARBA00004651"/>
    </source>
</evidence>
<evidence type="ECO:0000256" key="2">
    <source>
        <dbReference type="ARBA" id="ARBA00022448"/>
    </source>
</evidence>
<feature type="transmembrane region" description="Helical" evidence="8">
    <location>
        <begin position="54"/>
        <end position="70"/>
    </location>
</feature>
<dbReference type="Pfam" id="PF05977">
    <property type="entry name" value="MFS_3"/>
    <property type="match status" value="1"/>
</dbReference>
<feature type="transmembrane region" description="Helical" evidence="8">
    <location>
        <begin position="257"/>
        <end position="277"/>
    </location>
</feature>
<feature type="region of interest" description="Disordered" evidence="7">
    <location>
        <begin position="441"/>
        <end position="462"/>
    </location>
</feature>
<dbReference type="PROSITE" id="PS50850">
    <property type="entry name" value="MFS"/>
    <property type="match status" value="1"/>
</dbReference>